<dbReference type="GO" id="GO:0044780">
    <property type="term" value="P:bacterial-type flagellum assembly"/>
    <property type="evidence" value="ECO:0007669"/>
    <property type="project" value="InterPro"/>
</dbReference>
<dbReference type="InterPro" id="IPR039246">
    <property type="entry name" value="Flagellar_FlgA"/>
</dbReference>
<dbReference type="Pfam" id="PF13144">
    <property type="entry name" value="ChapFlgA"/>
    <property type="match status" value="1"/>
</dbReference>
<dbReference type="NCBIfam" id="TIGR03170">
    <property type="entry name" value="flgA_cterm"/>
    <property type="match status" value="1"/>
</dbReference>
<sequence>MPVALVMRADVTVETRTIRLQDLLERPAAASLPDCVLQAQFGAAPLVQQAVTLNRATVERQLLRAGCVAAVHWEGAQVVRVHSAGQLVDAALLQGKAEEFLRQRLAGRYAHVDLVPSTALAAVAVPKGAVAVTVRGDIPPPGQVRIPVWLDIAVDGDLYRSVVAGFDVRASQPAWIARRDLEAGATAQRDDFVLQDTPVERLKQLPIGADTPPDAIRLQRRIHAGEALTALHRPARAAVLRGDRVKLVYGTGTVVVETAAIAMNDAQQGQALLVRALAGTAPVQARLVGAGIARLEE</sequence>
<dbReference type="Proteomes" id="UP000502415">
    <property type="component" value="Chromosome"/>
</dbReference>
<feature type="domain" description="Flagella basal body P-ring formation protein FlgA SAF" evidence="1">
    <location>
        <begin position="173"/>
        <end position="291"/>
    </location>
</feature>
<keyword evidence="2" id="KW-0966">Cell projection</keyword>
<dbReference type="PANTHER" id="PTHR36307">
    <property type="entry name" value="FLAGELLA BASAL BODY P-RING FORMATION PROTEIN FLGA"/>
    <property type="match status" value="1"/>
</dbReference>
<dbReference type="PANTHER" id="PTHR36307:SF1">
    <property type="entry name" value="FLAGELLA BASAL BODY P-RING FORMATION PROTEIN FLGA"/>
    <property type="match status" value="1"/>
</dbReference>
<evidence type="ECO:0000313" key="3">
    <source>
        <dbReference type="Proteomes" id="UP000502415"/>
    </source>
</evidence>
<name>A0A7Z2VUN6_9BURK</name>
<dbReference type="KEGG" id="mfy:HH212_05205"/>
<dbReference type="RefSeq" id="WP_169434388.1">
    <property type="nucleotide sequence ID" value="NZ_CP051685.1"/>
</dbReference>
<organism evidence="2 3">
    <name type="scientific">Massilia forsythiae</name>
    <dbReference type="NCBI Taxonomy" id="2728020"/>
    <lineage>
        <taxon>Bacteria</taxon>
        <taxon>Pseudomonadati</taxon>
        <taxon>Pseudomonadota</taxon>
        <taxon>Betaproteobacteria</taxon>
        <taxon>Burkholderiales</taxon>
        <taxon>Oxalobacteraceae</taxon>
        <taxon>Telluria group</taxon>
        <taxon>Massilia</taxon>
    </lineage>
</organism>
<evidence type="ECO:0000313" key="2">
    <source>
        <dbReference type="EMBL" id="QJD99493.1"/>
    </source>
</evidence>
<gene>
    <name evidence="2" type="primary">flgA</name>
    <name evidence="2" type="ORF">HH212_05205</name>
</gene>
<proteinExistence type="predicted"/>
<reference evidence="2 3" key="1">
    <citation type="submission" date="2020-04" db="EMBL/GenBank/DDBJ databases">
        <title>Genome sequencing of novel species.</title>
        <authorList>
            <person name="Heo J."/>
            <person name="Kim S.-J."/>
            <person name="Kim J.-S."/>
            <person name="Hong S.-B."/>
            <person name="Kwon S.-W."/>
        </authorList>
    </citation>
    <scope>NUCLEOTIDE SEQUENCE [LARGE SCALE GENOMIC DNA]</scope>
    <source>
        <strain evidence="2 3">GN2-R2</strain>
    </source>
</reference>
<keyword evidence="3" id="KW-1185">Reference proteome</keyword>
<keyword evidence="2" id="KW-0969">Cilium</keyword>
<accession>A0A7Z2VUN6</accession>
<evidence type="ECO:0000259" key="1">
    <source>
        <dbReference type="Pfam" id="PF13144"/>
    </source>
</evidence>
<dbReference type="Gene3D" id="2.30.30.760">
    <property type="match status" value="1"/>
</dbReference>
<dbReference type="EMBL" id="CP051685">
    <property type="protein sequence ID" value="QJD99493.1"/>
    <property type="molecule type" value="Genomic_DNA"/>
</dbReference>
<dbReference type="InterPro" id="IPR017585">
    <property type="entry name" value="SAF_FlgA"/>
</dbReference>
<keyword evidence="2" id="KW-0282">Flagellum</keyword>
<protein>
    <submittedName>
        <fullName evidence="2">Flagellar basal body P-ring formation protein FlgA</fullName>
    </submittedName>
</protein>
<dbReference type="AlphaFoldDB" id="A0A7Z2VUN6"/>